<evidence type="ECO:0000259" key="2">
    <source>
        <dbReference type="PROSITE" id="PS50975"/>
    </source>
</evidence>
<dbReference type="GO" id="GO:0046872">
    <property type="term" value="F:metal ion binding"/>
    <property type="evidence" value="ECO:0007669"/>
    <property type="project" value="InterPro"/>
</dbReference>
<keyword evidence="1" id="KW-0547">Nucleotide-binding</keyword>
<keyword evidence="1" id="KW-0067">ATP-binding</keyword>
<evidence type="ECO:0000256" key="1">
    <source>
        <dbReference type="PROSITE-ProRule" id="PRU00409"/>
    </source>
</evidence>
<dbReference type="SUPFAM" id="SSF56059">
    <property type="entry name" value="Glutathione synthetase ATP-binding domain-like"/>
    <property type="match status" value="1"/>
</dbReference>
<dbReference type="AlphaFoldDB" id="A0A166W8Q6"/>
<dbReference type="OrthoDB" id="196847at2759"/>
<gene>
    <name evidence="3" type="ORF">FIBSPDRAFT_943296</name>
</gene>
<dbReference type="SUPFAM" id="SSF52440">
    <property type="entry name" value="PreATP-grasp domain"/>
    <property type="match status" value="1"/>
</dbReference>
<protein>
    <recommendedName>
        <fullName evidence="2">ATP-grasp domain-containing protein</fullName>
    </recommendedName>
</protein>
<dbReference type="Proteomes" id="UP000076532">
    <property type="component" value="Unassembled WGS sequence"/>
</dbReference>
<evidence type="ECO:0000313" key="4">
    <source>
        <dbReference type="Proteomes" id="UP000076532"/>
    </source>
</evidence>
<dbReference type="Gene3D" id="3.30.1490.20">
    <property type="entry name" value="ATP-grasp fold, A domain"/>
    <property type="match status" value="1"/>
</dbReference>
<dbReference type="PANTHER" id="PTHR45007">
    <property type="entry name" value="CARBOXYLASE, PUTATIVE (AFU_ORTHOLOGUE AFUA_5G07570)-RELATED"/>
    <property type="match status" value="1"/>
</dbReference>
<keyword evidence="4" id="KW-1185">Reference proteome</keyword>
<dbReference type="STRING" id="436010.A0A166W8Q6"/>
<proteinExistence type="predicted"/>
<dbReference type="GO" id="GO:0005524">
    <property type="term" value="F:ATP binding"/>
    <property type="evidence" value="ECO:0007669"/>
    <property type="project" value="UniProtKB-UniRule"/>
</dbReference>
<name>A0A166W8Q6_9AGAM</name>
<sequence length="361" mass="39698">MTPYIHFVWAWEVPATPQHHQAAISALDLSHGAVTQSTLADRGEIAIHILRIAGELGWSTAAFYTAQDASEATVADEAVKLDDPSWFIRPGYASRSPQPSLPTHLDDQMTHSLALPRKLCIAGDKMLSNLQRIYMRLLSGIRYPVMIKTLDGGGGRGIRVGSAQGRGGVQTTHMRHPVRPVSFREGAVWTGMKAQRSSDCQQWYGRRGPEYIWQRERSVQRRFQKLVETAPSTVTRHLVQLSLAGSTTMARALRHQGVGIVAYLGAECISIRGSAVRVCECNMGTDLDSLLAEILVCGRDLGEVTQQAARALRETSVGNEEGEGKTNIGLHFWDRRHPTSVALIYKDAPFPIPLTAAMLVL</sequence>
<accession>A0A166W8Q6</accession>
<dbReference type="Gene3D" id="3.30.470.20">
    <property type="entry name" value="ATP-grasp fold, B domain"/>
    <property type="match status" value="1"/>
</dbReference>
<dbReference type="PANTHER" id="PTHR45007:SF1">
    <property type="entry name" value="CARBOXYLASE, PUTATIVE (AFU_ORTHOLOGUE AFUA_5G07570)-RELATED"/>
    <property type="match status" value="1"/>
</dbReference>
<dbReference type="InterPro" id="IPR011761">
    <property type="entry name" value="ATP-grasp"/>
</dbReference>
<dbReference type="Gene3D" id="3.40.50.20">
    <property type="match status" value="1"/>
</dbReference>
<feature type="domain" description="ATP-grasp" evidence="2">
    <location>
        <begin position="111"/>
        <end position="310"/>
    </location>
</feature>
<dbReference type="EMBL" id="KV417482">
    <property type="protein sequence ID" value="KZP33498.1"/>
    <property type="molecule type" value="Genomic_DNA"/>
</dbReference>
<evidence type="ECO:0000313" key="3">
    <source>
        <dbReference type="EMBL" id="KZP33498.1"/>
    </source>
</evidence>
<dbReference type="InterPro" id="IPR013815">
    <property type="entry name" value="ATP_grasp_subdomain_1"/>
</dbReference>
<reference evidence="3 4" key="1">
    <citation type="journal article" date="2016" name="Mol. Biol. Evol.">
        <title>Comparative Genomics of Early-Diverging Mushroom-Forming Fungi Provides Insights into the Origins of Lignocellulose Decay Capabilities.</title>
        <authorList>
            <person name="Nagy L.G."/>
            <person name="Riley R."/>
            <person name="Tritt A."/>
            <person name="Adam C."/>
            <person name="Daum C."/>
            <person name="Floudas D."/>
            <person name="Sun H."/>
            <person name="Yadav J.S."/>
            <person name="Pangilinan J."/>
            <person name="Larsson K.H."/>
            <person name="Matsuura K."/>
            <person name="Barry K."/>
            <person name="Labutti K."/>
            <person name="Kuo R."/>
            <person name="Ohm R.A."/>
            <person name="Bhattacharya S.S."/>
            <person name="Shirouzu T."/>
            <person name="Yoshinaga Y."/>
            <person name="Martin F.M."/>
            <person name="Grigoriev I.V."/>
            <person name="Hibbett D.S."/>
        </authorList>
    </citation>
    <scope>NUCLEOTIDE SEQUENCE [LARGE SCALE GENOMIC DNA]</scope>
    <source>
        <strain evidence="3 4">CBS 109695</strain>
    </source>
</reference>
<dbReference type="InterPro" id="IPR016185">
    <property type="entry name" value="PreATP-grasp_dom_sf"/>
</dbReference>
<dbReference type="PROSITE" id="PS50975">
    <property type="entry name" value="ATP_GRASP"/>
    <property type="match status" value="1"/>
</dbReference>
<organism evidence="3 4">
    <name type="scientific">Athelia psychrophila</name>
    <dbReference type="NCBI Taxonomy" id="1759441"/>
    <lineage>
        <taxon>Eukaryota</taxon>
        <taxon>Fungi</taxon>
        <taxon>Dikarya</taxon>
        <taxon>Basidiomycota</taxon>
        <taxon>Agaricomycotina</taxon>
        <taxon>Agaricomycetes</taxon>
        <taxon>Agaricomycetidae</taxon>
        <taxon>Atheliales</taxon>
        <taxon>Atheliaceae</taxon>
        <taxon>Athelia</taxon>
    </lineage>
</organism>